<proteinExistence type="predicted"/>
<comment type="caution">
    <text evidence="2">The sequence shown here is derived from an EMBL/GenBank/DDBJ whole genome shotgun (WGS) entry which is preliminary data.</text>
</comment>
<name>A0A846HDE0_9CYAN</name>
<organism evidence="2 3">
    <name type="scientific">Hassallia byssoidea VB512170</name>
    <dbReference type="NCBI Taxonomy" id="1304833"/>
    <lineage>
        <taxon>Bacteria</taxon>
        <taxon>Bacillati</taxon>
        <taxon>Cyanobacteriota</taxon>
        <taxon>Cyanophyceae</taxon>
        <taxon>Nostocales</taxon>
        <taxon>Tolypothrichaceae</taxon>
        <taxon>Hassallia</taxon>
    </lineage>
</organism>
<evidence type="ECO:0000256" key="1">
    <source>
        <dbReference type="SAM" id="SignalP"/>
    </source>
</evidence>
<dbReference type="Gene3D" id="2.60.40.10">
    <property type="entry name" value="Immunoglobulins"/>
    <property type="match status" value="1"/>
</dbReference>
<keyword evidence="3" id="KW-1185">Reference proteome</keyword>
<sequence length="414" mass="45341">MRFRVLWILFSLPFTFLPTASSQAITVSPFGVNVSTFSATSVYLTFRGLDNQRAAEALWCGEINANNSCVPGTIYGRLPRKYDRGTVSSPDNYTDIMTIPPSVARRAYQDAARGNSPEFFYVRRFASTIGGADEYVAVTCRLAGYSARVPLSLTNVRLRFENTDPAVLGVVRGQTPPPFQAKITYNGSGRLRGRWEVVLPGDTPPNTRDLLPAASLPPEQRGLQRRYTLLEPIDVFLPPTGQVVLRGPDPAKLPQVSSGLHLILLRVEATNDEDAANSQTGLTTVFTGGVAGSPLPVLRYYVGNRDGIGQIKTKMSQIQLLLPNQSAKIPTNQPVSFNWRESQGASAYKLEVESDKKPILSAVLNANTTSYTAPPWLQEKAGDTLRWRVQAIAPGGTTIGQSEWSEFQFQKSSN</sequence>
<dbReference type="EMBL" id="JTCM02000050">
    <property type="protein sequence ID" value="NEU74819.1"/>
    <property type="molecule type" value="Genomic_DNA"/>
</dbReference>
<evidence type="ECO:0000313" key="3">
    <source>
        <dbReference type="Proteomes" id="UP000031549"/>
    </source>
</evidence>
<dbReference type="RefSeq" id="WP_052325881.1">
    <property type="nucleotide sequence ID" value="NZ_JTCM02000050.1"/>
</dbReference>
<keyword evidence="1" id="KW-0732">Signal</keyword>
<reference evidence="2 3" key="1">
    <citation type="journal article" date="2015" name="Genome Announc.">
        <title>Draft Genome Sequence of Cyanobacterium Hassallia byssoidea Strain VB512170, Isolated from Monuments in India.</title>
        <authorList>
            <person name="Singh D."/>
            <person name="Chandrababunaidu M.M."/>
            <person name="Panda A."/>
            <person name="Sen D."/>
            <person name="Bhattacharyya S."/>
            <person name="Adhikary S.P."/>
            <person name="Tripathy S."/>
        </authorList>
    </citation>
    <scope>NUCLEOTIDE SEQUENCE [LARGE SCALE GENOMIC DNA]</scope>
    <source>
        <strain evidence="2 3">VB512170</strain>
    </source>
</reference>
<protein>
    <submittedName>
        <fullName evidence="2">Uncharacterized protein</fullName>
    </submittedName>
</protein>
<accession>A0A846HDE0</accession>
<evidence type="ECO:0000313" key="2">
    <source>
        <dbReference type="EMBL" id="NEU74819.1"/>
    </source>
</evidence>
<feature type="signal peptide" evidence="1">
    <location>
        <begin position="1"/>
        <end position="24"/>
    </location>
</feature>
<gene>
    <name evidence="2" type="ORF">PI95_020235</name>
</gene>
<dbReference type="AlphaFoldDB" id="A0A846HDE0"/>
<feature type="chain" id="PRO_5032399740" evidence="1">
    <location>
        <begin position="25"/>
        <end position="414"/>
    </location>
</feature>
<dbReference type="Proteomes" id="UP000031549">
    <property type="component" value="Unassembled WGS sequence"/>
</dbReference>
<dbReference type="InterPro" id="IPR013783">
    <property type="entry name" value="Ig-like_fold"/>
</dbReference>